<dbReference type="InterPro" id="IPR044371">
    <property type="entry name" value="Macro_X_NSP3-like"/>
</dbReference>
<keyword evidence="7" id="KW-0547">Nucleotide-binding</keyword>
<dbReference type="Pfam" id="PF01661">
    <property type="entry name" value="Macro"/>
    <property type="match status" value="1"/>
</dbReference>
<dbReference type="GO" id="GO:0005524">
    <property type="term" value="F:ATP binding"/>
    <property type="evidence" value="ECO:0007669"/>
    <property type="project" value="UniProtKB-KW"/>
</dbReference>
<keyword evidence="11" id="KW-0862">Zinc</keyword>
<dbReference type="CDD" id="cd21557">
    <property type="entry name" value="Macro_X_Nsp3-like"/>
    <property type="match status" value="1"/>
</dbReference>
<comment type="cofactor">
    <cofactor evidence="1">
        <name>Mg(2+)</name>
        <dbReference type="ChEBI" id="CHEBI:18420"/>
    </cofactor>
</comment>
<keyword evidence="6" id="KW-0479">Metal-binding</keyword>
<keyword evidence="3" id="KW-0645">Protease</keyword>
<dbReference type="InterPro" id="IPR002588">
    <property type="entry name" value="Alphavirus-like_MT_dom"/>
</dbReference>
<dbReference type="SUPFAM" id="SSF52540">
    <property type="entry name" value="P-loop containing nucleoside triphosphate hydrolases"/>
    <property type="match status" value="1"/>
</dbReference>
<evidence type="ECO:0000313" key="18">
    <source>
        <dbReference type="EMBL" id="AIF74285.1"/>
    </source>
</evidence>
<keyword evidence="9" id="KW-0347">Helicase</keyword>
<dbReference type="Proteomes" id="UP000831617">
    <property type="component" value="Segment"/>
</dbReference>
<keyword evidence="10" id="KW-0788">Thiol protease</keyword>
<evidence type="ECO:0000256" key="2">
    <source>
        <dbReference type="ARBA" id="ARBA00022484"/>
    </source>
</evidence>
<dbReference type="InterPro" id="IPR027351">
    <property type="entry name" value="(+)RNA_virus_helicase_core_dom"/>
</dbReference>
<dbReference type="InterPro" id="IPR002589">
    <property type="entry name" value="Macro_dom"/>
</dbReference>
<accession>A0AAC8LTZ7</accession>
<dbReference type="GO" id="GO:0006396">
    <property type="term" value="P:RNA processing"/>
    <property type="evidence" value="ECO:0007669"/>
    <property type="project" value="InterPro"/>
</dbReference>
<dbReference type="CDD" id="cd18809">
    <property type="entry name" value="SF1_C_RecD"/>
    <property type="match status" value="1"/>
</dbReference>
<dbReference type="PROSITE" id="PS50507">
    <property type="entry name" value="RDRP_SSRNA_POS"/>
    <property type="match status" value="1"/>
</dbReference>
<dbReference type="SMART" id="SM00506">
    <property type="entry name" value="A1pp"/>
    <property type="match status" value="1"/>
</dbReference>
<evidence type="ECO:0000259" key="15">
    <source>
        <dbReference type="PROSITE" id="PS51154"/>
    </source>
</evidence>
<evidence type="ECO:0000256" key="11">
    <source>
        <dbReference type="ARBA" id="ARBA00022833"/>
    </source>
</evidence>
<evidence type="ECO:0000259" key="16">
    <source>
        <dbReference type="PROSITE" id="PS51657"/>
    </source>
</evidence>
<evidence type="ECO:0000256" key="5">
    <source>
        <dbReference type="ARBA" id="ARBA00022695"/>
    </source>
</evidence>
<keyword evidence="12" id="KW-0067">ATP-binding</keyword>
<dbReference type="PROSITE" id="PS51657">
    <property type="entry name" value="PSRV_HELICASE"/>
    <property type="match status" value="1"/>
</dbReference>
<feature type="domain" description="(+)RNA virus helicase C-terminal" evidence="16">
    <location>
        <begin position="790"/>
        <end position="1073"/>
    </location>
</feature>
<keyword evidence="8" id="KW-0378">Hydrolase</keyword>
<evidence type="ECO:0000259" key="14">
    <source>
        <dbReference type="PROSITE" id="PS50507"/>
    </source>
</evidence>
<dbReference type="EMBL" id="KJ562187">
    <property type="protein sequence ID" value="AIF74285.1"/>
    <property type="molecule type" value="Genomic_RNA"/>
</dbReference>
<dbReference type="InterPro" id="IPR027417">
    <property type="entry name" value="P-loop_NTPase"/>
</dbReference>
<dbReference type="GO" id="GO:0039694">
    <property type="term" value="P:viral RNA genome replication"/>
    <property type="evidence" value="ECO:0007669"/>
    <property type="project" value="InterPro"/>
</dbReference>
<dbReference type="InterPro" id="IPR043472">
    <property type="entry name" value="Macro_dom-like"/>
</dbReference>
<dbReference type="GO" id="GO:0016556">
    <property type="term" value="P:mRNA modification"/>
    <property type="evidence" value="ECO:0007669"/>
    <property type="project" value="InterPro"/>
</dbReference>
<dbReference type="GO" id="GO:0008234">
    <property type="term" value="F:cysteine-type peptidase activity"/>
    <property type="evidence" value="ECO:0007669"/>
    <property type="project" value="UniProtKB-KW"/>
</dbReference>
<dbReference type="Pfam" id="PF00978">
    <property type="entry name" value="RdRP_2"/>
    <property type="match status" value="1"/>
</dbReference>
<keyword evidence="4" id="KW-0808">Transferase</keyword>
<keyword evidence="2" id="KW-0696">RNA-directed RNA polymerase</keyword>
<dbReference type="PROSITE" id="PS51743">
    <property type="entry name" value="ALPHAVIRUS_MT"/>
    <property type="match status" value="1"/>
</dbReference>
<keyword evidence="13" id="KW-0693">Viral RNA replication</keyword>
<dbReference type="Gene3D" id="3.40.220.10">
    <property type="entry name" value="Leucine Aminopeptidase, subunit E, domain 1"/>
    <property type="match status" value="1"/>
</dbReference>
<evidence type="ECO:0000256" key="4">
    <source>
        <dbReference type="ARBA" id="ARBA00022679"/>
    </source>
</evidence>
<dbReference type="Pfam" id="PF01443">
    <property type="entry name" value="Viral_helicase1"/>
    <property type="match status" value="1"/>
</dbReference>
<protein>
    <submittedName>
        <fullName evidence="18">Nonstructural polyprotein</fullName>
    </submittedName>
</protein>
<evidence type="ECO:0000259" key="17">
    <source>
        <dbReference type="PROSITE" id="PS51743"/>
    </source>
</evidence>
<dbReference type="PROSITE" id="PS51154">
    <property type="entry name" value="MACRO"/>
    <property type="match status" value="1"/>
</dbReference>
<sequence>MDVSQWAAPKGAANAIEAAALAATASAIDHALLVECYLTKTQTEVLIGLFAPMQLRFEPKTCWSHPLQRFIHNYLEVLARRKAGPRYLEVGAHPRSINNNPAVVHRCFLPLRGRDRQRWNSAPRRGLANAIRRGLLCGRSSNEFCSVGFHNCDFKSEIAVACYSLHDLSPREVACAMYKHGVRTLYAALHLPFECLLPDGVYQTKSYHVLQREGATIVTYVGDTSAGYRHKTSILREWLQTTQVTGRHPVIIERVRAVGCHFLLCITATHCEPMPYSPFPNSDYVYVLDIYGPGFEGGVFSGGTHTYHAVPLDIWRRLMMFGETLDDDAFCCSRMQTYLRGISHKVTVGNVVANTGWQPDERSLTATITAAYLTIAHQRWLRTQGISKGVQRLKKEHVQGFFHRLLEWLTPCLRQAGVGFYRQLKHWLSAGLVRNPQAEVFDDCRRCACPVVRRVHGEECWVPSPWGNLRYVDSTPKPIKAVKMVERPSQPVLAPVKKIHPRVASTVYPGLQLPEELAVELEESLWEDGRYYYVMPCPIELIPATVRVCAGGNRIAPRVSARKLFVKVGGNVSQEDVTIGYDSGKRRYYAVVGDRQIFFDSFTPFSHDNNFELPGGYQISTERPDQGLGHAGAEILLDLPDGSQILCGDLFGSKCDWLVNAANGDHLPGGGICGQFHRRYPDLFPVQGRRHGRVIFQEEPVKVIHAVAPDYRVSERPDLLEATYRDAMDRTGTAAYPVLGAGIYQVPYMLSVSAWLRHHRPGDALYIHPADRHRYLGVDVKTPNQINITESMAAKANLALSLEKEPYKKFVDGVTVLAGTVYYDYITGVPGSGKSRSVPNDGQLVVAPTKKLVADWRDRGFEAYTPHKSLTKVTGRDCVYDEAPTLPPHLLLSCMQLASSNLLLGDPRQIPALDFQHTGLVDPLRLPLVPSEHWTVSHRCPYDVCRFLAADYPGITTTSQVRRSLFWGRPSVGQIIVFTQAAKGCYEGSITVHESQGSTFDQTTIIATLDARGLIASSRAHAIVAITRHTKACHVIDQGGLLAEVGLTDAMITMLLAQELAVTPTPVVEPVRIPRVGGQPALPHTHTDVAATLTAEALGHQPTEVAAVVPACPALQQGLLFMPDRLDGKDDVIVTRLSDTVHCRLLAPADRLSVVSTLVGRYGKFTLTPKDDFDLRRLSWFIPDLSGCKPTEVEYMQLVQAMTSKGQTGELVLELTGDNKDCYRITFFQKDCNKFTLEDPVQHGKVGQGISAWPKTLCALFGPWFRAIEKRIVSALPPGWFYADLYTEADLHAHCIAVPPGTQVFENDFSEFDSTQNNVSLDFECQLLSECGMPEWMVRLYWLQRAYWTLVAPNAALRGCWKKHSGEPGTLLFNTVWNMVVVNVCYEFRGDVVHVYKGDDSVVLCQDAQLRDGGQHLVTACGLKLKQNFGPIGCFSNYIIAPGAGCCKDLLRTWGRMTEKNFSSSGRAHDLTVAAQDFCNAVVAEGKEFLTIEINAAYYGQPRGFFEVVWGAIQSVARGEMGLTDYRLPILRVEGDQ</sequence>
<feature type="domain" description="Alphavirus-like MT" evidence="17">
    <location>
        <begin position="56"/>
        <end position="239"/>
    </location>
</feature>
<evidence type="ECO:0000256" key="1">
    <source>
        <dbReference type="ARBA" id="ARBA00001946"/>
    </source>
</evidence>
<organism evidence="18 19">
    <name type="scientific">horseshoe bat hepatitis E virus</name>
    <dbReference type="NCBI Taxonomy" id="3070190"/>
    <lineage>
        <taxon>Viruses</taxon>
        <taxon>Riboviria</taxon>
        <taxon>Orthornavirae</taxon>
        <taxon>Kitrinoviricota</taxon>
        <taxon>Alsuviricetes</taxon>
        <taxon>Hepelivirales</taxon>
        <taxon>Hepeviridae</taxon>
        <taxon>Orthohepevirinae</taxon>
        <taxon>Chirohepevirus</taxon>
        <taxon>Chirohepevirus rhinolophi</taxon>
    </lineage>
</organism>
<evidence type="ECO:0000256" key="3">
    <source>
        <dbReference type="ARBA" id="ARBA00022670"/>
    </source>
</evidence>
<keyword evidence="5" id="KW-0548">Nucleotidyltransferase</keyword>
<dbReference type="GO" id="GO:0008174">
    <property type="term" value="F:mRNA methyltransferase activity"/>
    <property type="evidence" value="ECO:0007669"/>
    <property type="project" value="UniProtKB-UniRule"/>
</dbReference>
<name>A0AAC8LTZ7_9VIRU</name>
<dbReference type="SUPFAM" id="SSF52949">
    <property type="entry name" value="Macro domain-like"/>
    <property type="match status" value="1"/>
</dbReference>
<dbReference type="Gene3D" id="3.40.50.300">
    <property type="entry name" value="P-loop containing nucleotide triphosphate hydrolases"/>
    <property type="match status" value="2"/>
</dbReference>
<reference evidence="18 19" key="1">
    <citation type="journal article" date="2016" name="ISME J.">
        <title>Deciphering the bat virome catalog to better understand the ecological diversity of bat viruses and the bat origin of emerging infectious diseases.</title>
        <authorList>
            <person name="Wu Z."/>
            <person name="Yang L."/>
            <person name="Ren X."/>
            <person name="He G."/>
            <person name="Zhang J."/>
            <person name="Yang J."/>
            <person name="Qian Z."/>
            <person name="Dong J."/>
            <person name="Sun L."/>
            <person name="Zhu Y."/>
            <person name="Du J."/>
            <person name="Yang F."/>
            <person name="Zhang S."/>
            <person name="Jin Q."/>
        </authorList>
    </citation>
    <scope>NUCLEOTIDE SEQUENCE [LARGE SCALE GENOMIC DNA]</scope>
    <source>
        <strain evidence="18">Bat Rf-HEV/Shanxi2013</strain>
    </source>
</reference>
<dbReference type="GO" id="GO:0003723">
    <property type="term" value="F:RNA binding"/>
    <property type="evidence" value="ECO:0007669"/>
    <property type="project" value="InterPro"/>
</dbReference>
<evidence type="ECO:0000256" key="12">
    <source>
        <dbReference type="ARBA" id="ARBA00022840"/>
    </source>
</evidence>
<evidence type="ECO:0000256" key="9">
    <source>
        <dbReference type="ARBA" id="ARBA00022806"/>
    </source>
</evidence>
<dbReference type="GO" id="GO:0004386">
    <property type="term" value="F:helicase activity"/>
    <property type="evidence" value="ECO:0007669"/>
    <property type="project" value="UniProtKB-KW"/>
</dbReference>
<evidence type="ECO:0000256" key="7">
    <source>
        <dbReference type="ARBA" id="ARBA00022741"/>
    </source>
</evidence>
<proteinExistence type="predicted"/>
<dbReference type="GO" id="GO:0003968">
    <property type="term" value="F:RNA-directed RNA polymerase activity"/>
    <property type="evidence" value="ECO:0007669"/>
    <property type="project" value="UniProtKB-KW"/>
</dbReference>
<evidence type="ECO:0000256" key="6">
    <source>
        <dbReference type="ARBA" id="ARBA00022723"/>
    </source>
</evidence>
<dbReference type="InterPro" id="IPR007094">
    <property type="entry name" value="RNA-dir_pol_PSvirus"/>
</dbReference>
<feature type="domain" description="RdRp catalytic" evidence="14">
    <location>
        <begin position="1302"/>
        <end position="1413"/>
    </location>
</feature>
<dbReference type="SUPFAM" id="SSF56672">
    <property type="entry name" value="DNA/RNA polymerases"/>
    <property type="match status" value="1"/>
</dbReference>
<evidence type="ECO:0000256" key="13">
    <source>
        <dbReference type="ARBA" id="ARBA00022953"/>
    </source>
</evidence>
<dbReference type="GO" id="GO:0046872">
    <property type="term" value="F:metal ion binding"/>
    <property type="evidence" value="ECO:0007669"/>
    <property type="project" value="UniProtKB-KW"/>
</dbReference>
<evidence type="ECO:0000256" key="8">
    <source>
        <dbReference type="ARBA" id="ARBA00022801"/>
    </source>
</evidence>
<feature type="domain" description="Macro" evidence="15">
    <location>
        <begin position="630"/>
        <end position="774"/>
    </location>
</feature>
<dbReference type="GO" id="GO:0006508">
    <property type="term" value="P:proteolysis"/>
    <property type="evidence" value="ECO:0007669"/>
    <property type="project" value="UniProtKB-KW"/>
</dbReference>
<dbReference type="GO" id="GO:0006351">
    <property type="term" value="P:DNA-templated transcription"/>
    <property type="evidence" value="ECO:0007669"/>
    <property type="project" value="InterPro"/>
</dbReference>
<dbReference type="Pfam" id="PF01660">
    <property type="entry name" value="Vmethyltransf"/>
    <property type="match status" value="1"/>
</dbReference>
<keyword evidence="19" id="KW-1185">Reference proteome</keyword>
<dbReference type="InterPro" id="IPR043502">
    <property type="entry name" value="DNA/RNA_pol_sf"/>
</dbReference>
<evidence type="ECO:0000256" key="10">
    <source>
        <dbReference type="ARBA" id="ARBA00022807"/>
    </source>
</evidence>
<dbReference type="InterPro" id="IPR001788">
    <property type="entry name" value="RNA-dep_RNA_pol_alsuvir"/>
</dbReference>
<evidence type="ECO:0000313" key="19">
    <source>
        <dbReference type="Proteomes" id="UP000831617"/>
    </source>
</evidence>